<name>A0ABX5XWM3_9BACT</name>
<accession>A0ABX5XWM3</accession>
<gene>
    <name evidence="1" type="ORF">TBK1r_43240</name>
</gene>
<keyword evidence="2" id="KW-1185">Reference proteome</keyword>
<sequence length="117" mass="12911">MASESILILDSVVVPHFKTALFEPGHQLVRIVVTGQMDITPNGCSKFDVRVPVVLVDTNINTKTTHLIDERSSITARMMGTHCGRIGVMVMQTTSKKNVRVKRDDRQAIDGASKHVI</sequence>
<proteinExistence type="predicted"/>
<evidence type="ECO:0000313" key="1">
    <source>
        <dbReference type="EMBL" id="QDV85345.1"/>
    </source>
</evidence>
<dbReference type="EMBL" id="CP036432">
    <property type="protein sequence ID" value="QDV85345.1"/>
    <property type="molecule type" value="Genomic_DNA"/>
</dbReference>
<evidence type="ECO:0000313" key="2">
    <source>
        <dbReference type="Proteomes" id="UP000318081"/>
    </source>
</evidence>
<protein>
    <submittedName>
        <fullName evidence="1">Uncharacterized protein</fullName>
    </submittedName>
</protein>
<reference evidence="1 2" key="1">
    <citation type="submission" date="2019-02" db="EMBL/GenBank/DDBJ databases">
        <title>Deep-cultivation of Planctomycetes and their phenomic and genomic characterization uncovers novel biology.</title>
        <authorList>
            <person name="Wiegand S."/>
            <person name="Jogler M."/>
            <person name="Boedeker C."/>
            <person name="Pinto D."/>
            <person name="Vollmers J."/>
            <person name="Rivas-Marin E."/>
            <person name="Kohn T."/>
            <person name="Peeters S.H."/>
            <person name="Heuer A."/>
            <person name="Rast P."/>
            <person name="Oberbeckmann S."/>
            <person name="Bunk B."/>
            <person name="Jeske O."/>
            <person name="Meyerdierks A."/>
            <person name="Storesund J.E."/>
            <person name="Kallscheuer N."/>
            <person name="Luecker S."/>
            <person name="Lage O.M."/>
            <person name="Pohl T."/>
            <person name="Merkel B.J."/>
            <person name="Hornburger P."/>
            <person name="Mueller R.-W."/>
            <person name="Bruemmer F."/>
            <person name="Labrenz M."/>
            <person name="Spormann A.M."/>
            <person name="Op den Camp H."/>
            <person name="Overmann J."/>
            <person name="Amann R."/>
            <person name="Jetten M.S.M."/>
            <person name="Mascher T."/>
            <person name="Medema M.H."/>
            <person name="Devos D.P."/>
            <person name="Kaster A.-K."/>
            <person name="Ovreas L."/>
            <person name="Rohde M."/>
            <person name="Galperin M.Y."/>
            <person name="Jogler C."/>
        </authorList>
    </citation>
    <scope>NUCLEOTIDE SEQUENCE [LARGE SCALE GENOMIC DNA]</scope>
    <source>
        <strain evidence="1 2">TBK1r</strain>
    </source>
</reference>
<dbReference type="Proteomes" id="UP000318081">
    <property type="component" value="Chromosome"/>
</dbReference>
<organism evidence="1 2">
    <name type="scientific">Stieleria magnilauensis</name>
    <dbReference type="NCBI Taxonomy" id="2527963"/>
    <lineage>
        <taxon>Bacteria</taxon>
        <taxon>Pseudomonadati</taxon>
        <taxon>Planctomycetota</taxon>
        <taxon>Planctomycetia</taxon>
        <taxon>Pirellulales</taxon>
        <taxon>Pirellulaceae</taxon>
        <taxon>Stieleria</taxon>
    </lineage>
</organism>